<evidence type="ECO:0000313" key="1">
    <source>
        <dbReference type="EMBL" id="MDI6102495.1"/>
    </source>
</evidence>
<reference evidence="1 2" key="1">
    <citation type="submission" date="2023-05" db="EMBL/GenBank/DDBJ databases">
        <title>Actinoplanes sp. NEAU-A12 genome sequencing.</title>
        <authorList>
            <person name="Wang Z.-S."/>
        </authorList>
    </citation>
    <scope>NUCLEOTIDE SEQUENCE [LARGE SCALE GENOMIC DNA]</scope>
    <source>
        <strain evidence="1 2">NEAU-A12</strain>
    </source>
</reference>
<accession>A0ABT6WRY5</accession>
<dbReference type="RefSeq" id="WP_282763550.1">
    <property type="nucleotide sequence ID" value="NZ_JASCTH010000020.1"/>
</dbReference>
<keyword evidence="2" id="KW-1185">Reference proteome</keyword>
<organism evidence="1 2">
    <name type="scientific">Actinoplanes sandaracinus</name>
    <dbReference type="NCBI Taxonomy" id="3045177"/>
    <lineage>
        <taxon>Bacteria</taxon>
        <taxon>Bacillati</taxon>
        <taxon>Actinomycetota</taxon>
        <taxon>Actinomycetes</taxon>
        <taxon>Micromonosporales</taxon>
        <taxon>Micromonosporaceae</taxon>
        <taxon>Actinoplanes</taxon>
    </lineage>
</organism>
<comment type="caution">
    <text evidence="1">The sequence shown here is derived from an EMBL/GenBank/DDBJ whole genome shotgun (WGS) entry which is preliminary data.</text>
</comment>
<dbReference type="Proteomes" id="UP001241758">
    <property type="component" value="Unassembled WGS sequence"/>
</dbReference>
<sequence length="77" mass="8499">MNATIDDVRCEALFASDLQRSWRPTAETIRATVTDVVGRLGEDGCAELVAQEYGEHPDCAIGRMRWARDAVRSAFAV</sequence>
<evidence type="ECO:0000313" key="2">
    <source>
        <dbReference type="Proteomes" id="UP001241758"/>
    </source>
</evidence>
<proteinExistence type="predicted"/>
<name>A0ABT6WRY5_9ACTN</name>
<protein>
    <submittedName>
        <fullName evidence="1">Uncharacterized protein</fullName>
    </submittedName>
</protein>
<gene>
    <name evidence="1" type="ORF">QLQ12_28130</name>
</gene>
<dbReference type="EMBL" id="JASCTH010000020">
    <property type="protein sequence ID" value="MDI6102495.1"/>
    <property type="molecule type" value="Genomic_DNA"/>
</dbReference>